<feature type="domain" description="MoeA N-terminal and linker" evidence="2">
    <location>
        <begin position="19"/>
        <end position="165"/>
    </location>
</feature>
<keyword evidence="1" id="KW-0808">Transferase</keyword>
<comment type="catalytic activity">
    <reaction evidence="1">
        <text>adenylyl-molybdopterin + molybdate = Mo-molybdopterin + AMP + H(+)</text>
        <dbReference type="Rhea" id="RHEA:35047"/>
        <dbReference type="ChEBI" id="CHEBI:15378"/>
        <dbReference type="ChEBI" id="CHEBI:36264"/>
        <dbReference type="ChEBI" id="CHEBI:62727"/>
        <dbReference type="ChEBI" id="CHEBI:71302"/>
        <dbReference type="ChEBI" id="CHEBI:456215"/>
    </reaction>
</comment>
<dbReference type="PANTHER" id="PTHR10192:SF5">
    <property type="entry name" value="GEPHYRIN"/>
    <property type="match status" value="1"/>
</dbReference>
<reference evidence="3" key="1">
    <citation type="journal article" date="2014" name="Int. J. Syst. Evol. Microbiol.">
        <title>Complete genome sequence of Corynebacterium casei LMG S-19264T (=DSM 44701T), isolated from a smear-ripened cheese.</title>
        <authorList>
            <consortium name="US DOE Joint Genome Institute (JGI-PGF)"/>
            <person name="Walter F."/>
            <person name="Albersmeier A."/>
            <person name="Kalinowski J."/>
            <person name="Ruckert C."/>
        </authorList>
    </citation>
    <scope>NUCLEOTIDE SEQUENCE</scope>
    <source>
        <strain evidence="3">CGMCC 1.12214</strain>
    </source>
</reference>
<accession>A0A917IA30</accession>
<dbReference type="EMBL" id="BMES01000002">
    <property type="protein sequence ID" value="GGH27191.1"/>
    <property type="molecule type" value="Genomic_DNA"/>
</dbReference>
<dbReference type="InterPro" id="IPR036688">
    <property type="entry name" value="MoeA_C_domain_IV_sf"/>
</dbReference>
<dbReference type="Gene3D" id="2.170.190.11">
    <property type="entry name" value="Molybdopterin biosynthesis moea protein, domain 3"/>
    <property type="match status" value="1"/>
</dbReference>
<evidence type="ECO:0000256" key="1">
    <source>
        <dbReference type="RuleBase" id="RU365090"/>
    </source>
</evidence>
<dbReference type="AlphaFoldDB" id="A0A917IA30"/>
<comment type="caution">
    <text evidence="3">The sequence shown here is derived from an EMBL/GenBank/DDBJ whole genome shotgun (WGS) entry which is preliminary data.</text>
</comment>
<reference evidence="3" key="2">
    <citation type="submission" date="2020-09" db="EMBL/GenBank/DDBJ databases">
        <authorList>
            <person name="Sun Q."/>
            <person name="Zhou Y."/>
        </authorList>
    </citation>
    <scope>NUCLEOTIDE SEQUENCE</scope>
    <source>
        <strain evidence="3">CGMCC 1.12214</strain>
    </source>
</reference>
<dbReference type="EC" id="2.10.1.1" evidence="1"/>
<dbReference type="RefSeq" id="WP_188519034.1">
    <property type="nucleotide sequence ID" value="NZ_BMES01000002.1"/>
</dbReference>
<keyword evidence="1" id="KW-0460">Magnesium</keyword>
<dbReference type="SUPFAM" id="SSF63867">
    <property type="entry name" value="MoeA C-terminal domain-like"/>
    <property type="match status" value="1"/>
</dbReference>
<comment type="cofactor">
    <cofactor evidence="1">
        <name>Mg(2+)</name>
        <dbReference type="ChEBI" id="CHEBI:18420"/>
    </cofactor>
</comment>
<dbReference type="GO" id="GO:0005829">
    <property type="term" value="C:cytosol"/>
    <property type="evidence" value="ECO:0007669"/>
    <property type="project" value="TreeGrafter"/>
</dbReference>
<comment type="function">
    <text evidence="1">Catalyzes the insertion of molybdate into adenylated molybdopterin with the concomitant release of AMP.</text>
</comment>
<dbReference type="Gene3D" id="3.90.105.10">
    <property type="entry name" value="Molybdopterin biosynthesis moea protein, domain 2"/>
    <property type="match status" value="1"/>
</dbReference>
<dbReference type="GO" id="GO:0046872">
    <property type="term" value="F:metal ion binding"/>
    <property type="evidence" value="ECO:0007669"/>
    <property type="project" value="UniProtKB-UniRule"/>
</dbReference>
<dbReference type="PANTHER" id="PTHR10192">
    <property type="entry name" value="MOLYBDOPTERIN BIOSYNTHESIS PROTEIN"/>
    <property type="match status" value="1"/>
</dbReference>
<evidence type="ECO:0000313" key="4">
    <source>
        <dbReference type="Proteomes" id="UP000603912"/>
    </source>
</evidence>
<evidence type="ECO:0000259" key="2">
    <source>
        <dbReference type="Pfam" id="PF03453"/>
    </source>
</evidence>
<keyword evidence="1" id="KW-0479">Metal-binding</keyword>
<dbReference type="InterPro" id="IPR036135">
    <property type="entry name" value="MoeA_linker/N_sf"/>
</dbReference>
<organism evidence="3 4">
    <name type="scientific">Alsobacter metallidurans</name>
    <dbReference type="NCBI Taxonomy" id="340221"/>
    <lineage>
        <taxon>Bacteria</taxon>
        <taxon>Pseudomonadati</taxon>
        <taxon>Pseudomonadota</taxon>
        <taxon>Alphaproteobacteria</taxon>
        <taxon>Hyphomicrobiales</taxon>
        <taxon>Alsobacteraceae</taxon>
        <taxon>Alsobacter</taxon>
    </lineage>
</organism>
<sequence length="352" mass="35293">MTQGATPPARPSTVMRLTPVATVLDRIVEALGPAPARQLPIDHAAGSVLAADVVAPRTLPLFPTALRNGWAVLASDTVGASPYGPAALTTAPVRVAAGDPLPPGTDAVLPLGAVDAGGPIPTASDAAASSENVRATGAEVRAGQTLARRGQRLSAHQAVACVQAGVETVSARRARVAFAPECDPASRAVIAGLLGRAIANGADTEASVVIAPWSPPPTTVDGLICEALGLAPGEATWIAIEKGRAVLRLPPGLGAAAAVALAVIAPLLDSLDGVEGPVPSRSLPLSRKIASRIGWSEIALLGVEGERWTPLTVGDVTITTLARAAAWALIPPDSEGAPVGATLPARPFGDVP</sequence>
<dbReference type="GO" id="GO:0006777">
    <property type="term" value="P:Mo-molybdopterin cofactor biosynthetic process"/>
    <property type="evidence" value="ECO:0007669"/>
    <property type="project" value="UniProtKB-UniRule"/>
</dbReference>
<dbReference type="Proteomes" id="UP000603912">
    <property type="component" value="Unassembled WGS sequence"/>
</dbReference>
<keyword evidence="1" id="KW-0500">Molybdenum</keyword>
<dbReference type="GO" id="GO:0061599">
    <property type="term" value="F:molybdopterin molybdotransferase activity"/>
    <property type="evidence" value="ECO:0007669"/>
    <property type="project" value="UniProtKB-UniRule"/>
</dbReference>
<keyword evidence="4" id="KW-1185">Reference proteome</keyword>
<dbReference type="Pfam" id="PF03453">
    <property type="entry name" value="MoeA_N"/>
    <property type="match status" value="1"/>
</dbReference>
<dbReference type="InterPro" id="IPR005110">
    <property type="entry name" value="MoeA_linker/N"/>
</dbReference>
<keyword evidence="1" id="KW-0501">Molybdenum cofactor biosynthesis</keyword>
<comment type="similarity">
    <text evidence="1">Belongs to the MoeA family.</text>
</comment>
<comment type="pathway">
    <text evidence="1">Cofactor biosynthesis; molybdopterin biosynthesis.</text>
</comment>
<proteinExistence type="inferred from homology"/>
<evidence type="ECO:0000313" key="3">
    <source>
        <dbReference type="EMBL" id="GGH27191.1"/>
    </source>
</evidence>
<name>A0A917IA30_9HYPH</name>
<dbReference type="InterPro" id="IPR038987">
    <property type="entry name" value="MoeA-like"/>
</dbReference>
<dbReference type="Gene3D" id="2.40.340.10">
    <property type="entry name" value="MoeA, C-terminal, domain IV"/>
    <property type="match status" value="1"/>
</dbReference>
<dbReference type="SUPFAM" id="SSF63882">
    <property type="entry name" value="MoeA N-terminal region -like"/>
    <property type="match status" value="1"/>
</dbReference>
<gene>
    <name evidence="3" type="ORF">GCM10007036_35530</name>
</gene>
<protein>
    <recommendedName>
        <fullName evidence="1">Molybdopterin molybdenumtransferase</fullName>
        <ecNumber evidence="1">2.10.1.1</ecNumber>
    </recommendedName>
</protein>